<dbReference type="Proteomes" id="UP000031599">
    <property type="component" value="Unassembled WGS sequence"/>
</dbReference>
<comment type="caution">
    <text evidence="1">The sequence shown here is derived from an EMBL/GenBank/DDBJ whole genome shotgun (WGS) entry which is preliminary data.</text>
</comment>
<gene>
    <name evidence="1" type="ORF">DB30_04429</name>
</gene>
<dbReference type="RefSeq" id="WP_052549620.1">
    <property type="nucleotide sequence ID" value="NZ_JMCC02000037.1"/>
</dbReference>
<reference evidence="1 2" key="1">
    <citation type="submission" date="2014-12" db="EMBL/GenBank/DDBJ databases">
        <title>Genome assembly of Enhygromyxa salina DSM 15201.</title>
        <authorList>
            <person name="Sharma G."/>
            <person name="Subramanian S."/>
        </authorList>
    </citation>
    <scope>NUCLEOTIDE SEQUENCE [LARGE SCALE GENOMIC DNA]</scope>
    <source>
        <strain evidence="1 2">DSM 15201</strain>
    </source>
</reference>
<dbReference type="EMBL" id="JMCC02000037">
    <property type="protein sequence ID" value="KIG16516.1"/>
    <property type="molecule type" value="Genomic_DNA"/>
</dbReference>
<evidence type="ECO:0000313" key="2">
    <source>
        <dbReference type="Proteomes" id="UP000031599"/>
    </source>
</evidence>
<protein>
    <submittedName>
        <fullName evidence="1">Uncharacterized protein</fullName>
    </submittedName>
</protein>
<proteinExistence type="predicted"/>
<name>A0A0C2CZV9_9BACT</name>
<dbReference type="AlphaFoldDB" id="A0A0C2CZV9"/>
<sequence length="77" mass="8792">MFGPHIRSLRLARGYTGKQLDQRVRQRPHFERGAVDSDNAIDPPSNPQVELLEKLINDEIKSQGDRNVVQRRDSVGL</sequence>
<accession>A0A0C2CZV9</accession>
<evidence type="ECO:0000313" key="1">
    <source>
        <dbReference type="EMBL" id="KIG16516.1"/>
    </source>
</evidence>
<organism evidence="1 2">
    <name type="scientific">Enhygromyxa salina</name>
    <dbReference type="NCBI Taxonomy" id="215803"/>
    <lineage>
        <taxon>Bacteria</taxon>
        <taxon>Pseudomonadati</taxon>
        <taxon>Myxococcota</taxon>
        <taxon>Polyangia</taxon>
        <taxon>Nannocystales</taxon>
        <taxon>Nannocystaceae</taxon>
        <taxon>Enhygromyxa</taxon>
    </lineage>
</organism>